<protein>
    <submittedName>
        <fullName evidence="2">Endonuclease/exonuclease/phosphatase family protein</fullName>
    </submittedName>
</protein>
<gene>
    <name evidence="2" type="ORF">ACFOGP_15250</name>
</gene>
<dbReference type="Gene3D" id="3.60.10.10">
    <property type="entry name" value="Endonuclease/exonuclease/phosphatase"/>
    <property type="match status" value="1"/>
</dbReference>
<dbReference type="SUPFAM" id="SSF56219">
    <property type="entry name" value="DNase I-like"/>
    <property type="match status" value="1"/>
</dbReference>
<keyword evidence="3" id="KW-1185">Reference proteome</keyword>
<dbReference type="EMBL" id="JBHRTB010000010">
    <property type="protein sequence ID" value="MFC3144075.1"/>
    <property type="molecule type" value="Genomic_DNA"/>
</dbReference>
<evidence type="ECO:0000259" key="1">
    <source>
        <dbReference type="Pfam" id="PF03372"/>
    </source>
</evidence>
<dbReference type="InterPro" id="IPR036691">
    <property type="entry name" value="Endo/exonu/phosph_ase_sf"/>
</dbReference>
<reference evidence="3" key="1">
    <citation type="journal article" date="2019" name="Int. J. Syst. Evol. Microbiol.">
        <title>The Global Catalogue of Microorganisms (GCM) 10K type strain sequencing project: providing services to taxonomists for standard genome sequencing and annotation.</title>
        <authorList>
            <consortium name="The Broad Institute Genomics Platform"/>
            <consortium name="The Broad Institute Genome Sequencing Center for Infectious Disease"/>
            <person name="Wu L."/>
            <person name="Ma J."/>
        </authorList>
    </citation>
    <scope>NUCLEOTIDE SEQUENCE [LARGE SCALE GENOMIC DNA]</scope>
    <source>
        <strain evidence="3">KCTC 52366</strain>
    </source>
</reference>
<sequence>MIPNRKEPSDVRIASYNIRKCLGLDRRRDPGRTLSVINGLDADIVVLQEADKRLGARPAALPHDMLEHETDFVPVHFARNDVSLGWHGNAILLRRGLVPTAIDHLDLPGTEPRGAVAVEIGDVRIVGVHLGLLRSDRRRQLARIADKFHDDRPTVILGDFNEWRARTGLEALDGRFRVHTPGRSFHAARPVAALDRIALSDGLELRDAGVEQARPARSASDHLPVWADIDVVRGGRLTSTSPAATSASATHRA</sequence>
<dbReference type="InterPro" id="IPR051916">
    <property type="entry name" value="GPI-anchor_lipid_remodeler"/>
</dbReference>
<dbReference type="PANTHER" id="PTHR14859">
    <property type="entry name" value="CALCOFLUOR WHITE HYPERSENSITIVE PROTEIN PRECURSOR"/>
    <property type="match status" value="1"/>
</dbReference>
<keyword evidence="2" id="KW-0540">Nuclease</keyword>
<proteinExistence type="predicted"/>
<keyword evidence="2" id="KW-0378">Hydrolase</keyword>
<dbReference type="RefSeq" id="WP_275631337.1">
    <property type="nucleotide sequence ID" value="NZ_JARGYD010000001.1"/>
</dbReference>
<keyword evidence="2" id="KW-0255">Endonuclease</keyword>
<dbReference type="GO" id="GO:0004519">
    <property type="term" value="F:endonuclease activity"/>
    <property type="evidence" value="ECO:0007669"/>
    <property type="project" value="UniProtKB-KW"/>
</dbReference>
<dbReference type="Proteomes" id="UP001595632">
    <property type="component" value="Unassembled WGS sequence"/>
</dbReference>
<dbReference type="Pfam" id="PF03372">
    <property type="entry name" value="Exo_endo_phos"/>
    <property type="match status" value="1"/>
</dbReference>
<dbReference type="InterPro" id="IPR005135">
    <property type="entry name" value="Endo/exonuclease/phosphatase"/>
</dbReference>
<dbReference type="PANTHER" id="PTHR14859:SF15">
    <property type="entry name" value="ENDONUCLEASE_EXONUCLEASE_PHOSPHATASE DOMAIN-CONTAINING PROTEIN"/>
    <property type="match status" value="1"/>
</dbReference>
<accession>A0ABV7GRQ7</accession>
<evidence type="ECO:0000313" key="2">
    <source>
        <dbReference type="EMBL" id="MFC3144075.1"/>
    </source>
</evidence>
<organism evidence="2 3">
    <name type="scientific">Psychromarinibacter halotolerans</name>
    <dbReference type="NCBI Taxonomy" id="1775175"/>
    <lineage>
        <taxon>Bacteria</taxon>
        <taxon>Pseudomonadati</taxon>
        <taxon>Pseudomonadota</taxon>
        <taxon>Alphaproteobacteria</taxon>
        <taxon>Rhodobacterales</taxon>
        <taxon>Paracoccaceae</taxon>
        <taxon>Psychromarinibacter</taxon>
    </lineage>
</organism>
<comment type="caution">
    <text evidence="2">The sequence shown here is derived from an EMBL/GenBank/DDBJ whole genome shotgun (WGS) entry which is preliminary data.</text>
</comment>
<name>A0ABV7GRQ7_9RHOB</name>
<evidence type="ECO:0000313" key="3">
    <source>
        <dbReference type="Proteomes" id="UP001595632"/>
    </source>
</evidence>
<feature type="domain" description="Endonuclease/exonuclease/phosphatase" evidence="1">
    <location>
        <begin position="14"/>
        <end position="222"/>
    </location>
</feature>